<comment type="similarity">
    <text evidence="8">Belongs to the tRNA nucleotidyltransferase/poly(A) polymerase family.</text>
</comment>
<evidence type="ECO:0000256" key="6">
    <source>
        <dbReference type="ARBA" id="ARBA00022741"/>
    </source>
</evidence>
<dbReference type="InterPro" id="IPR002646">
    <property type="entry name" value="PolA_pol_head_dom"/>
</dbReference>
<evidence type="ECO:0000313" key="11">
    <source>
        <dbReference type="EMBL" id="THH34663.1"/>
    </source>
</evidence>
<keyword evidence="5" id="KW-0479">Metal-binding</keyword>
<dbReference type="EMBL" id="SRKY01000005">
    <property type="protein sequence ID" value="THH34663.1"/>
    <property type="molecule type" value="Genomic_DNA"/>
</dbReference>
<dbReference type="Pfam" id="PF12627">
    <property type="entry name" value="PolyA_pol_RNAbd"/>
    <property type="match status" value="1"/>
</dbReference>
<dbReference type="Pfam" id="PF01743">
    <property type="entry name" value="PolyA_pol"/>
    <property type="match status" value="1"/>
</dbReference>
<comment type="cofactor">
    <cofactor evidence="1">
        <name>Mg(2+)</name>
        <dbReference type="ChEBI" id="CHEBI:18420"/>
    </cofactor>
</comment>
<evidence type="ECO:0000256" key="8">
    <source>
        <dbReference type="RuleBase" id="RU003953"/>
    </source>
</evidence>
<sequence length="382" mass="42158">MKLTGDWLTRRETRQLFDLYAAARYELFAVGGCVRAELMGEPVSDIDMASNAPPETAMAFLRAAGLKVIPTGIDHGTITAVVANTPFEITTYRRDVETDGRRAVVAFSDRLEDDAQRRDFTMNALYAAADGTITDPVGGLPDLQARRVRFIGNAVDRIREDYLRTLRFFRFSARYANSENGFDAEALAAIAENISGLNSLSRERVTTELLKLLKARDPLRAVMTMTRIGVTAQILPGCDPTPFGPYLHFEDRLGIAPHPVHRLAALISEDVAETLRLSRAQMRELAGLRRLATGTCSIGELGYRLGAEDGRVAFALRCAFLELVPAGNATVAIDKGARAKFPISASDLIDSYSGQELGDQLKSLEQRWIESEFKLTREELLQ</sequence>
<keyword evidence="8" id="KW-0694">RNA-binding</keyword>
<dbReference type="Gene3D" id="1.10.3090.10">
    <property type="entry name" value="cca-adding enzyme, domain 2"/>
    <property type="match status" value="1"/>
</dbReference>
<proteinExistence type="inferred from homology"/>
<dbReference type="SUPFAM" id="SSF81891">
    <property type="entry name" value="Poly A polymerase C-terminal region-like"/>
    <property type="match status" value="1"/>
</dbReference>
<reference evidence="11 12" key="1">
    <citation type="submission" date="2019-04" db="EMBL/GenBank/DDBJ databases">
        <title>Shimia ponticola sp. nov., isolated from seawater.</title>
        <authorList>
            <person name="Kim Y.-O."/>
            <person name="Yoon J.-H."/>
        </authorList>
    </citation>
    <scope>NUCLEOTIDE SEQUENCE [LARGE SCALE GENOMIC DNA]</scope>
    <source>
        <strain evidence="11 12">MYP11</strain>
    </source>
</reference>
<dbReference type="GO" id="GO:0016779">
    <property type="term" value="F:nucleotidyltransferase activity"/>
    <property type="evidence" value="ECO:0007669"/>
    <property type="project" value="UniProtKB-KW"/>
</dbReference>
<keyword evidence="4" id="KW-0548">Nucleotidyltransferase</keyword>
<accession>A0A4V3XJW5</accession>
<evidence type="ECO:0000256" key="2">
    <source>
        <dbReference type="ARBA" id="ARBA00022679"/>
    </source>
</evidence>
<protein>
    <submittedName>
        <fullName evidence="11">CCA tRNA nucleotidyltransferase</fullName>
    </submittedName>
</protein>
<evidence type="ECO:0000256" key="1">
    <source>
        <dbReference type="ARBA" id="ARBA00001946"/>
    </source>
</evidence>
<name>A0A4V3XJW5_9RHOB</name>
<keyword evidence="7" id="KW-0460">Magnesium</keyword>
<dbReference type="RefSeq" id="WP_136464250.1">
    <property type="nucleotide sequence ID" value="NZ_SRKY01000005.1"/>
</dbReference>
<keyword evidence="3" id="KW-0819">tRNA processing</keyword>
<dbReference type="GO" id="GO:0008033">
    <property type="term" value="P:tRNA processing"/>
    <property type="evidence" value="ECO:0007669"/>
    <property type="project" value="UniProtKB-KW"/>
</dbReference>
<dbReference type="GO" id="GO:0046872">
    <property type="term" value="F:metal ion binding"/>
    <property type="evidence" value="ECO:0007669"/>
    <property type="project" value="UniProtKB-KW"/>
</dbReference>
<dbReference type="Gene3D" id="3.30.460.10">
    <property type="entry name" value="Beta Polymerase, domain 2"/>
    <property type="match status" value="1"/>
</dbReference>
<dbReference type="InterPro" id="IPR032828">
    <property type="entry name" value="PolyA_RNA-bd"/>
</dbReference>
<dbReference type="SUPFAM" id="SSF81301">
    <property type="entry name" value="Nucleotidyltransferase"/>
    <property type="match status" value="1"/>
</dbReference>
<comment type="caution">
    <text evidence="11">The sequence shown here is derived from an EMBL/GenBank/DDBJ whole genome shotgun (WGS) entry which is preliminary data.</text>
</comment>
<dbReference type="CDD" id="cd05398">
    <property type="entry name" value="NT_ClassII-CCAase"/>
    <property type="match status" value="1"/>
</dbReference>
<dbReference type="InterPro" id="IPR043519">
    <property type="entry name" value="NT_sf"/>
</dbReference>
<feature type="domain" description="Poly A polymerase head" evidence="9">
    <location>
        <begin position="28"/>
        <end position="149"/>
    </location>
</feature>
<gene>
    <name evidence="11" type="ORF">E4Z66_16960</name>
</gene>
<feature type="domain" description="tRNA nucleotidyltransferase/poly(A) polymerase RNA and SrmB- binding" evidence="10">
    <location>
        <begin position="183"/>
        <end position="238"/>
    </location>
</feature>
<evidence type="ECO:0000259" key="9">
    <source>
        <dbReference type="Pfam" id="PF01743"/>
    </source>
</evidence>
<evidence type="ECO:0000256" key="5">
    <source>
        <dbReference type="ARBA" id="ARBA00022723"/>
    </source>
</evidence>
<dbReference type="GO" id="GO:0000049">
    <property type="term" value="F:tRNA binding"/>
    <property type="evidence" value="ECO:0007669"/>
    <property type="project" value="TreeGrafter"/>
</dbReference>
<keyword evidence="12" id="KW-1185">Reference proteome</keyword>
<evidence type="ECO:0000256" key="4">
    <source>
        <dbReference type="ARBA" id="ARBA00022695"/>
    </source>
</evidence>
<dbReference type="OrthoDB" id="9805698at2"/>
<evidence type="ECO:0000259" key="10">
    <source>
        <dbReference type="Pfam" id="PF12627"/>
    </source>
</evidence>
<dbReference type="PANTHER" id="PTHR46173:SF1">
    <property type="entry name" value="CCA TRNA NUCLEOTIDYLTRANSFERASE 1, MITOCHONDRIAL"/>
    <property type="match status" value="1"/>
</dbReference>
<dbReference type="InterPro" id="IPR050264">
    <property type="entry name" value="Bact_CCA-adding_enz_type3_sf"/>
</dbReference>
<keyword evidence="2 8" id="KW-0808">Transferase</keyword>
<keyword evidence="6" id="KW-0547">Nucleotide-binding</keyword>
<evidence type="ECO:0000256" key="3">
    <source>
        <dbReference type="ARBA" id="ARBA00022694"/>
    </source>
</evidence>
<evidence type="ECO:0000256" key="7">
    <source>
        <dbReference type="ARBA" id="ARBA00022842"/>
    </source>
</evidence>
<dbReference type="PANTHER" id="PTHR46173">
    <property type="entry name" value="CCA TRNA NUCLEOTIDYLTRANSFERASE 1, MITOCHONDRIAL"/>
    <property type="match status" value="1"/>
</dbReference>
<dbReference type="GO" id="GO:0000166">
    <property type="term" value="F:nucleotide binding"/>
    <property type="evidence" value="ECO:0007669"/>
    <property type="project" value="UniProtKB-KW"/>
</dbReference>
<organism evidence="11 12">
    <name type="scientific">Aliishimia ponticola</name>
    <dbReference type="NCBI Taxonomy" id="2499833"/>
    <lineage>
        <taxon>Bacteria</taxon>
        <taxon>Pseudomonadati</taxon>
        <taxon>Pseudomonadota</taxon>
        <taxon>Alphaproteobacteria</taxon>
        <taxon>Rhodobacterales</taxon>
        <taxon>Paracoccaceae</taxon>
        <taxon>Aliishimia</taxon>
    </lineage>
</organism>
<dbReference type="AlphaFoldDB" id="A0A4V3XJW5"/>
<evidence type="ECO:0000313" key="12">
    <source>
        <dbReference type="Proteomes" id="UP000306602"/>
    </source>
</evidence>
<dbReference type="Proteomes" id="UP000306602">
    <property type="component" value="Unassembled WGS sequence"/>
</dbReference>